<feature type="non-terminal residue" evidence="1">
    <location>
        <position position="1"/>
    </location>
</feature>
<reference evidence="1 2" key="1">
    <citation type="submission" date="2021-07" db="EMBL/GenBank/DDBJ databases">
        <authorList>
            <person name="Palmer J.M."/>
        </authorList>
    </citation>
    <scope>NUCLEOTIDE SEQUENCE [LARGE SCALE GENOMIC DNA]</scope>
    <source>
        <strain evidence="1 2">AT_MEX2019</strain>
        <tissue evidence="1">Muscle</tissue>
    </source>
</reference>
<name>A0ABU7ARC4_9TELE</name>
<evidence type="ECO:0000313" key="1">
    <source>
        <dbReference type="EMBL" id="MED6240633.1"/>
    </source>
</evidence>
<organism evidence="1 2">
    <name type="scientific">Ataeniobius toweri</name>
    <dbReference type="NCBI Taxonomy" id="208326"/>
    <lineage>
        <taxon>Eukaryota</taxon>
        <taxon>Metazoa</taxon>
        <taxon>Chordata</taxon>
        <taxon>Craniata</taxon>
        <taxon>Vertebrata</taxon>
        <taxon>Euteleostomi</taxon>
        <taxon>Actinopterygii</taxon>
        <taxon>Neopterygii</taxon>
        <taxon>Teleostei</taxon>
        <taxon>Neoteleostei</taxon>
        <taxon>Acanthomorphata</taxon>
        <taxon>Ovalentaria</taxon>
        <taxon>Atherinomorphae</taxon>
        <taxon>Cyprinodontiformes</taxon>
        <taxon>Goodeidae</taxon>
        <taxon>Ataeniobius</taxon>
    </lineage>
</organism>
<gene>
    <name evidence="1" type="ORF">ATANTOWER_024709</name>
</gene>
<accession>A0ABU7ARC4</accession>
<sequence>EDEVSSSGHAQLRINELWPGQHANRCLLNLQSISCTVLFSLYGACCWPRFPSIWCR</sequence>
<dbReference type="Proteomes" id="UP001345963">
    <property type="component" value="Unassembled WGS sequence"/>
</dbReference>
<proteinExistence type="predicted"/>
<comment type="caution">
    <text evidence="1">The sequence shown here is derived from an EMBL/GenBank/DDBJ whole genome shotgun (WGS) entry which is preliminary data.</text>
</comment>
<keyword evidence="2" id="KW-1185">Reference proteome</keyword>
<protein>
    <submittedName>
        <fullName evidence="1">Uncharacterized protein</fullName>
    </submittedName>
</protein>
<evidence type="ECO:0000313" key="2">
    <source>
        <dbReference type="Proteomes" id="UP001345963"/>
    </source>
</evidence>
<dbReference type="EMBL" id="JAHUTI010025292">
    <property type="protein sequence ID" value="MED6240633.1"/>
    <property type="molecule type" value="Genomic_DNA"/>
</dbReference>